<dbReference type="AlphaFoldDB" id="A0A939GLP5"/>
<dbReference type="InterPro" id="IPR021314">
    <property type="entry name" value="DUF2911"/>
</dbReference>
<dbReference type="Gene3D" id="1.25.40.10">
    <property type="entry name" value="Tetratricopeptide repeat domain"/>
    <property type="match status" value="1"/>
</dbReference>
<feature type="signal peptide" evidence="1">
    <location>
        <begin position="1"/>
        <end position="20"/>
    </location>
</feature>
<feature type="chain" id="PRO_5037395830" evidence="1">
    <location>
        <begin position="21"/>
        <end position="300"/>
    </location>
</feature>
<keyword evidence="3" id="KW-1185">Reference proteome</keyword>
<evidence type="ECO:0000313" key="2">
    <source>
        <dbReference type="EMBL" id="MBO0938717.1"/>
    </source>
</evidence>
<dbReference type="EMBL" id="JAFMYV010000010">
    <property type="protein sequence ID" value="MBO0938717.1"/>
    <property type="molecule type" value="Genomic_DNA"/>
</dbReference>
<dbReference type="Proteomes" id="UP000664034">
    <property type="component" value="Unassembled WGS sequence"/>
</dbReference>
<evidence type="ECO:0000313" key="3">
    <source>
        <dbReference type="Proteomes" id="UP000664034"/>
    </source>
</evidence>
<protein>
    <submittedName>
        <fullName evidence="2">DUF2911 domain-containing protein</fullName>
    </submittedName>
</protein>
<accession>A0A939GLP5</accession>
<dbReference type="InterPro" id="IPR011990">
    <property type="entry name" value="TPR-like_helical_dom_sf"/>
</dbReference>
<comment type="caution">
    <text evidence="2">The sequence shown here is derived from an EMBL/GenBank/DDBJ whole genome shotgun (WGS) entry which is preliminary data.</text>
</comment>
<organism evidence="2 3">
    <name type="scientific">Fibrella rubiginis</name>
    <dbReference type="NCBI Taxonomy" id="2817060"/>
    <lineage>
        <taxon>Bacteria</taxon>
        <taxon>Pseudomonadati</taxon>
        <taxon>Bacteroidota</taxon>
        <taxon>Cytophagia</taxon>
        <taxon>Cytophagales</taxon>
        <taxon>Spirosomataceae</taxon>
        <taxon>Fibrella</taxon>
    </lineage>
</organism>
<dbReference type="RefSeq" id="WP_207366244.1">
    <property type="nucleotide sequence ID" value="NZ_JAFMYV010000010.1"/>
</dbReference>
<gene>
    <name evidence="2" type="ORF">J2I47_19355</name>
</gene>
<name>A0A939GLP5_9BACT</name>
<dbReference type="Pfam" id="PF11138">
    <property type="entry name" value="DUF2911"/>
    <property type="match status" value="1"/>
</dbReference>
<reference evidence="2" key="1">
    <citation type="submission" date="2021-03" db="EMBL/GenBank/DDBJ databases">
        <title>Fibrella sp. HMF5335 genome sequencing and assembly.</title>
        <authorList>
            <person name="Kang H."/>
            <person name="Kim H."/>
            <person name="Bae S."/>
            <person name="Joh K."/>
        </authorList>
    </citation>
    <scope>NUCLEOTIDE SEQUENCE</scope>
    <source>
        <strain evidence="2">HMF5335</strain>
    </source>
</reference>
<keyword evidence="1" id="KW-0732">Signal</keyword>
<proteinExistence type="predicted"/>
<dbReference type="SUPFAM" id="SSF48452">
    <property type="entry name" value="TPR-like"/>
    <property type="match status" value="1"/>
</dbReference>
<evidence type="ECO:0000256" key="1">
    <source>
        <dbReference type="SAM" id="SignalP"/>
    </source>
</evidence>
<sequence length="300" mass="31932">MKKIMLSAVGLVLVAQLATAQVKLPSPSPSATVMQTIGVTDVTVKYSRPSLKGRTPFTGDFVPYGKVWRTGANGATAFTTSTDMMVNGKALAAGTYAIMSMPAADKWTLIFSKNNTVTEQSYKPEDDVLRVDLTPAKTADKAETFTIGINNVTDSTATMDIMWADVKASANLAVNTSAITMANVDKAVMEKPDDANTLMAAASYNFSKGRNMEQSLSYVDKAIATKETFRNLWLKAQILGKMGKTAEALPLAQKALTIGETSGDAAFPFFKDAIAKGVADMQAKMPVATPSMKGKGKKKA</sequence>